<comment type="caution">
    <text evidence="1">The sequence shown here is derived from an EMBL/GenBank/DDBJ whole genome shotgun (WGS) entry which is preliminary data.</text>
</comment>
<dbReference type="OrthoDB" id="2888759at2"/>
<dbReference type="RefSeq" id="WP_110063159.1">
    <property type="nucleotide sequence ID" value="NZ_QGTW01000001.1"/>
</dbReference>
<dbReference type="EMBL" id="QGTW01000001">
    <property type="protein sequence ID" value="PWW32197.1"/>
    <property type="molecule type" value="Genomic_DNA"/>
</dbReference>
<name>A0A2V3A517_9BACI</name>
<evidence type="ECO:0000313" key="2">
    <source>
        <dbReference type="Proteomes" id="UP000247150"/>
    </source>
</evidence>
<protein>
    <submittedName>
        <fullName evidence="1">Uncharacterized protein</fullName>
    </submittedName>
</protein>
<accession>A0A2V3A517</accession>
<organism evidence="1 2">
    <name type="scientific">Cytobacillus oceanisediminis</name>
    <dbReference type="NCBI Taxonomy" id="665099"/>
    <lineage>
        <taxon>Bacteria</taxon>
        <taxon>Bacillati</taxon>
        <taxon>Bacillota</taxon>
        <taxon>Bacilli</taxon>
        <taxon>Bacillales</taxon>
        <taxon>Bacillaceae</taxon>
        <taxon>Cytobacillus</taxon>
    </lineage>
</organism>
<proteinExistence type="predicted"/>
<reference evidence="1 2" key="1">
    <citation type="submission" date="2018-05" db="EMBL/GenBank/DDBJ databases">
        <title>Freshwater and sediment microbial communities from various areas in North America, analyzing microbe dynamics in response to fracking.</title>
        <authorList>
            <person name="Lamendella R."/>
        </authorList>
    </citation>
    <scope>NUCLEOTIDE SEQUENCE [LARGE SCALE GENOMIC DNA]</scope>
    <source>
        <strain evidence="1 2">15_TX</strain>
    </source>
</reference>
<gene>
    <name evidence="1" type="ORF">DFO73_101460</name>
</gene>
<evidence type="ECO:0000313" key="1">
    <source>
        <dbReference type="EMBL" id="PWW32197.1"/>
    </source>
</evidence>
<dbReference type="AlphaFoldDB" id="A0A2V3A517"/>
<dbReference type="Proteomes" id="UP000247150">
    <property type="component" value="Unassembled WGS sequence"/>
</dbReference>
<sequence>MGKEPNIGQKRNKALFWPFFYFHFLGEGEDAITINELITWADNLVKTKKESISESGSKILKRRELEEYLEEEAKKMNIEVKKDNHPTKPAYIFCDQEQEIILEVLYRYKSYYARHRVYIENEED</sequence>